<name>A0A0D6DY58_9LACT</name>
<dbReference type="PANTHER" id="PTHR42756">
    <property type="entry name" value="TRANSCRIPTIONAL REGULATOR, MARR"/>
    <property type="match status" value="1"/>
</dbReference>
<evidence type="ECO:0000313" key="5">
    <source>
        <dbReference type="EMBL" id="CEN28675.1"/>
    </source>
</evidence>
<evidence type="ECO:0000256" key="1">
    <source>
        <dbReference type="ARBA" id="ARBA00023015"/>
    </source>
</evidence>
<dbReference type="InterPro" id="IPR000835">
    <property type="entry name" value="HTH_MarR-typ"/>
</dbReference>
<dbReference type="Pfam" id="PF01047">
    <property type="entry name" value="MarR"/>
    <property type="match status" value="1"/>
</dbReference>
<proteinExistence type="predicted"/>
<evidence type="ECO:0000259" key="4">
    <source>
        <dbReference type="PROSITE" id="PS50995"/>
    </source>
</evidence>
<keyword evidence="2" id="KW-0238">DNA-binding</keyword>
<evidence type="ECO:0000256" key="2">
    <source>
        <dbReference type="ARBA" id="ARBA00023125"/>
    </source>
</evidence>
<protein>
    <submittedName>
        <fullName evidence="5">Putative MarR family transcription regulator</fullName>
    </submittedName>
</protein>
<dbReference type="RefSeq" id="WP_050703016.1">
    <property type="nucleotide sequence ID" value="NZ_LN774769.1"/>
</dbReference>
<feature type="domain" description="HTH marR-type" evidence="4">
    <location>
        <begin position="1"/>
        <end position="134"/>
    </location>
</feature>
<dbReference type="PANTHER" id="PTHR42756:SF1">
    <property type="entry name" value="TRANSCRIPTIONAL REPRESSOR OF EMRAB OPERON"/>
    <property type="match status" value="1"/>
</dbReference>
<dbReference type="EMBL" id="LN774769">
    <property type="protein sequence ID" value="CEN28675.1"/>
    <property type="molecule type" value="Genomic_DNA"/>
</dbReference>
<dbReference type="InterPro" id="IPR036390">
    <property type="entry name" value="WH_DNA-bd_sf"/>
</dbReference>
<sequence length="141" mass="16405">MKKDLGKKVTYLNDLLIADQHKWGQTIGISSKDYNIFLTIAEHPGCTQLFLAKKRRVERSLLTRIINKYSKMGYIERQENAHNKSAYSLYLTDQGQLITQKIRQRITELNHSLFEAYTETQYKTLLDLLDIAIKRQIASPS</sequence>
<dbReference type="InterPro" id="IPR036388">
    <property type="entry name" value="WH-like_DNA-bd_sf"/>
</dbReference>
<accession>A0A0D6DY58</accession>
<dbReference type="Gene3D" id="1.10.10.10">
    <property type="entry name" value="Winged helix-like DNA-binding domain superfamily/Winged helix DNA-binding domain"/>
    <property type="match status" value="1"/>
</dbReference>
<dbReference type="GO" id="GO:0003700">
    <property type="term" value="F:DNA-binding transcription factor activity"/>
    <property type="evidence" value="ECO:0007669"/>
    <property type="project" value="InterPro"/>
</dbReference>
<evidence type="ECO:0000256" key="3">
    <source>
        <dbReference type="ARBA" id="ARBA00023163"/>
    </source>
</evidence>
<dbReference type="STRING" id="1364.LP2241_30499"/>
<dbReference type="HOGENOM" id="CLU_1822906_0_0_9"/>
<organism evidence="5 6">
    <name type="scientific">Pseudolactococcus piscium MKFS47</name>
    <dbReference type="NCBI Taxonomy" id="297352"/>
    <lineage>
        <taxon>Bacteria</taxon>
        <taxon>Bacillati</taxon>
        <taxon>Bacillota</taxon>
        <taxon>Bacilli</taxon>
        <taxon>Lactobacillales</taxon>
        <taxon>Streptococcaceae</taxon>
        <taxon>Pseudolactococcus</taxon>
    </lineage>
</organism>
<dbReference type="Proteomes" id="UP000033166">
    <property type="component" value="Chromosome I"/>
</dbReference>
<dbReference type="AlphaFoldDB" id="A0A0D6DY58"/>
<evidence type="ECO:0000313" key="6">
    <source>
        <dbReference type="Proteomes" id="UP000033166"/>
    </source>
</evidence>
<reference evidence="6" key="1">
    <citation type="submission" date="2015-01" db="EMBL/GenBank/DDBJ databases">
        <authorList>
            <person name="Andreevskaya M."/>
        </authorList>
    </citation>
    <scope>NUCLEOTIDE SEQUENCE [LARGE SCALE GENOMIC DNA]</scope>
    <source>
        <strain evidence="6">MKFS47</strain>
    </source>
</reference>
<gene>
    <name evidence="5" type="ORF">LACPI_1475</name>
</gene>
<keyword evidence="1" id="KW-0805">Transcription regulation</keyword>
<keyword evidence="3" id="KW-0804">Transcription</keyword>
<dbReference type="PROSITE" id="PS50995">
    <property type="entry name" value="HTH_MARR_2"/>
    <property type="match status" value="1"/>
</dbReference>
<dbReference type="SUPFAM" id="SSF46785">
    <property type="entry name" value="Winged helix' DNA-binding domain"/>
    <property type="match status" value="1"/>
</dbReference>
<dbReference type="GO" id="GO:0003677">
    <property type="term" value="F:DNA binding"/>
    <property type="evidence" value="ECO:0007669"/>
    <property type="project" value="UniProtKB-KW"/>
</dbReference>
<dbReference type="SMART" id="SM00347">
    <property type="entry name" value="HTH_MARR"/>
    <property type="match status" value="1"/>
</dbReference>
<dbReference type="KEGG" id="lpk:LACPI_1475"/>